<feature type="coiled-coil region" evidence="13">
    <location>
        <begin position="768"/>
        <end position="808"/>
    </location>
</feature>
<feature type="domain" description="RING-type" evidence="15">
    <location>
        <begin position="811"/>
        <end position="853"/>
    </location>
</feature>
<evidence type="ECO:0000259" key="16">
    <source>
        <dbReference type="PROSITE" id="PS50199"/>
    </source>
</evidence>
<dbReference type="SMART" id="SM00547">
    <property type="entry name" value="ZnF_RBZ"/>
    <property type="match status" value="1"/>
</dbReference>
<proteinExistence type="inferred from homology"/>
<evidence type="ECO:0000256" key="1">
    <source>
        <dbReference type="ARBA" id="ARBA00001798"/>
    </source>
</evidence>
<keyword evidence="10" id="KW-0833">Ubl conjugation pathway</keyword>
<dbReference type="EC" id="2.3.2.31" evidence="4"/>
<dbReference type="SMART" id="SM00184">
    <property type="entry name" value="RING"/>
    <property type="match status" value="1"/>
</dbReference>
<dbReference type="GO" id="GO:0043161">
    <property type="term" value="P:proteasome-mediated ubiquitin-dependent protein catabolic process"/>
    <property type="evidence" value="ECO:0007669"/>
    <property type="project" value="TreeGrafter"/>
</dbReference>
<feature type="region of interest" description="Disordered" evidence="14">
    <location>
        <begin position="620"/>
        <end position="710"/>
    </location>
</feature>
<evidence type="ECO:0000256" key="2">
    <source>
        <dbReference type="ARBA" id="ARBA00004906"/>
    </source>
</evidence>
<sequence length="950" mass="105775">MSGDRVFATVKSDEVFVFRHNFSANKWENFFTNRADGSATVTFRKRGYNFFVRIVGDGGLREEHQLSTTANVKDSGKGFIQVPLPEKKQLIGIKFKRAEMADIFLGKIRAEMNVTGLVTLQAVVLDEKPSSGIPNPDKLPPAIGYGVGPSTLQPAPSQTQAPPPPQDRVVEATDNPPGPADYQPPHGAPAGLQPVHYLQQHSPHPTVNNTTPPQQNSVQPTNNPGVRPFNPGQLPFNPGHPPNNPGLQPYNPGQPVNPGPSVSKPPYNPGPAIERGPQVLPTVERQTPVKTSRAMVEAAAPLLLPKKPPAKPPEPEIPSFVNEEPSDHATFLANALNAGNFEAAHRMIHMLQKMVAEAQKPQKKLSISYSNTSNGPSMEDVDVKLHLFIEFQSQHKSKLEFYLDFKSSLRISDIQQHLELSHHIPKATQNWIIGDNLVKGDLLNHTLRDFGIDGDGSATTATDVYIYVMHSKKAHVPKEEYEAIRQCQQEEYDRKKQGLKQPWEQPLVLPTAAPPTVPPRSHPAPHHQAEYPTQHPPPQVRRMDRDGGGFNMGGQDYHIPQPREAPPTVHRAWGLPPEEDTYARVNHNIPRPGMAPPPQRVQSDFDPTYEKLQNYQLHPAESRPHPHHAAPPNIGYGIPQFGGGGYMPGPQPLHQQHMALGYPPEARGPPQTKRPPESRGPPELRGPPETRGPPTQYQAPELEPVMPRPPPPAVRQVGWSCPKCTFINKPRRPGCEICSADRPLDYQIPEDIPMDADEARIVAGLQGSEDLFQQFEEAEKQKQERERAENFQALLQAEEEALITNEEEFDCPICFDTVEPGEGVTLRNCLHRFCKLCLKQSIMQSPDAEVKCPYKDNDYECNAPLPEREIKQLVTKEELQDLYKRGLREAESAAANSYHCKTTDCEGFCFYEDEVNHFHAKSVGRLDPTFSLYSLFYQCVCACVGELPDV</sequence>
<evidence type="ECO:0000256" key="13">
    <source>
        <dbReference type="SAM" id="Coils"/>
    </source>
</evidence>
<dbReference type="InterPro" id="IPR001841">
    <property type="entry name" value="Znf_RING"/>
</dbReference>
<dbReference type="InterPro" id="IPR018957">
    <property type="entry name" value="Znf_C3HC4_RING-type"/>
</dbReference>
<evidence type="ECO:0000313" key="19">
    <source>
        <dbReference type="Proteomes" id="UP001174909"/>
    </source>
</evidence>
<dbReference type="PROSITE" id="PS50199">
    <property type="entry name" value="ZF_RANBP2_2"/>
    <property type="match status" value="1"/>
</dbReference>
<dbReference type="GO" id="GO:0043130">
    <property type="term" value="F:ubiquitin binding"/>
    <property type="evidence" value="ECO:0007669"/>
    <property type="project" value="TreeGrafter"/>
</dbReference>
<dbReference type="Proteomes" id="UP001174909">
    <property type="component" value="Unassembled WGS sequence"/>
</dbReference>
<keyword evidence="9 12" id="KW-0863">Zinc-finger</keyword>
<dbReference type="PANTHER" id="PTHR22770:SF13">
    <property type="entry name" value="RING-TYPE DOMAIN-CONTAINING PROTEIN"/>
    <property type="match status" value="1"/>
</dbReference>
<comment type="similarity">
    <text evidence="3">Belongs to the RBR family.</text>
</comment>
<evidence type="ECO:0000256" key="10">
    <source>
        <dbReference type="ARBA" id="ARBA00022786"/>
    </source>
</evidence>
<keyword evidence="8" id="KW-0677">Repeat</keyword>
<dbReference type="EMBL" id="CASHTH010001490">
    <property type="protein sequence ID" value="CAI8016048.1"/>
    <property type="molecule type" value="Genomic_DNA"/>
</dbReference>
<protein>
    <recommendedName>
        <fullName evidence="5">RanBP-type and C3HC4-type zinc finger-containing protein 1</fullName>
        <ecNumber evidence="4">2.3.2.31</ecNumber>
    </recommendedName>
</protein>
<dbReference type="PROSITE" id="PS01358">
    <property type="entry name" value="ZF_RANBP2_1"/>
    <property type="match status" value="1"/>
</dbReference>
<evidence type="ECO:0000256" key="14">
    <source>
        <dbReference type="SAM" id="MobiDB-lite"/>
    </source>
</evidence>
<comment type="pathway">
    <text evidence="2">Protein modification; protein ubiquitination.</text>
</comment>
<evidence type="ECO:0000256" key="11">
    <source>
        <dbReference type="ARBA" id="ARBA00022833"/>
    </source>
</evidence>
<dbReference type="Pfam" id="PF00641">
    <property type="entry name" value="Zn_ribbon_RanBP"/>
    <property type="match status" value="1"/>
</dbReference>
<keyword evidence="7" id="KW-0479">Metal-binding</keyword>
<organism evidence="18 19">
    <name type="scientific">Geodia barretti</name>
    <name type="common">Barrett's horny sponge</name>
    <dbReference type="NCBI Taxonomy" id="519541"/>
    <lineage>
        <taxon>Eukaryota</taxon>
        <taxon>Metazoa</taxon>
        <taxon>Porifera</taxon>
        <taxon>Demospongiae</taxon>
        <taxon>Heteroscleromorpha</taxon>
        <taxon>Tetractinellida</taxon>
        <taxon>Astrophorina</taxon>
        <taxon>Geodiidae</taxon>
        <taxon>Geodia</taxon>
    </lineage>
</organism>
<feature type="domain" description="RanBP2-type" evidence="16">
    <location>
        <begin position="715"/>
        <end position="744"/>
    </location>
</feature>
<evidence type="ECO:0000256" key="12">
    <source>
        <dbReference type="PROSITE-ProRule" id="PRU00322"/>
    </source>
</evidence>
<dbReference type="SUPFAM" id="SSF90209">
    <property type="entry name" value="Ran binding protein zinc finger-like"/>
    <property type="match status" value="1"/>
</dbReference>
<feature type="compositionally biased region" description="Pro residues" evidence="14">
    <location>
        <begin position="512"/>
        <end position="522"/>
    </location>
</feature>
<evidence type="ECO:0000259" key="15">
    <source>
        <dbReference type="PROSITE" id="PS50089"/>
    </source>
</evidence>
<comment type="caution">
    <text evidence="18">The sequence shown here is derived from an EMBL/GenBank/DDBJ whole genome shotgun (WGS) entry which is preliminary data.</text>
</comment>
<dbReference type="PROSITE" id="PS00518">
    <property type="entry name" value="ZF_RING_1"/>
    <property type="match status" value="1"/>
</dbReference>
<dbReference type="InterPro" id="IPR017907">
    <property type="entry name" value="Znf_RING_CS"/>
</dbReference>
<dbReference type="InterPro" id="IPR044066">
    <property type="entry name" value="TRIAD_supradom"/>
</dbReference>
<dbReference type="GO" id="GO:0061630">
    <property type="term" value="F:ubiquitin protein ligase activity"/>
    <property type="evidence" value="ECO:0007669"/>
    <property type="project" value="UniProtKB-EC"/>
</dbReference>
<feature type="domain" description="RING-type" evidence="17">
    <location>
        <begin position="807"/>
        <end position="950"/>
    </location>
</feature>
<dbReference type="Gene3D" id="2.30.30.380">
    <property type="entry name" value="Zn-finger domain of Sec23/24"/>
    <property type="match status" value="1"/>
</dbReference>
<keyword evidence="19" id="KW-1185">Reference proteome</keyword>
<comment type="catalytic activity">
    <reaction evidence="1">
        <text>[E2 ubiquitin-conjugating enzyme]-S-ubiquitinyl-L-cysteine + [acceptor protein]-L-lysine = [E2 ubiquitin-conjugating enzyme]-L-cysteine + [acceptor protein]-N(6)-ubiquitinyl-L-lysine.</text>
        <dbReference type="EC" id="2.3.2.31"/>
    </reaction>
</comment>
<evidence type="ECO:0000256" key="4">
    <source>
        <dbReference type="ARBA" id="ARBA00012251"/>
    </source>
</evidence>
<name>A0AA35RQV5_GEOBA</name>
<accession>A0AA35RQV5</accession>
<evidence type="ECO:0000256" key="9">
    <source>
        <dbReference type="ARBA" id="ARBA00022771"/>
    </source>
</evidence>
<dbReference type="SUPFAM" id="SSF57850">
    <property type="entry name" value="RING/U-box"/>
    <property type="match status" value="1"/>
</dbReference>
<dbReference type="PROSITE" id="PS50089">
    <property type="entry name" value="ZF_RING_2"/>
    <property type="match status" value="1"/>
</dbReference>
<feature type="compositionally biased region" description="Basic and acidic residues" evidence="14">
    <location>
        <begin position="674"/>
        <end position="688"/>
    </location>
</feature>
<evidence type="ECO:0000259" key="17">
    <source>
        <dbReference type="PROSITE" id="PS51873"/>
    </source>
</evidence>
<dbReference type="PANTHER" id="PTHR22770">
    <property type="entry name" value="UBIQUITIN CONJUGATING ENZYME 7 INTERACTING PROTEIN-RELATED"/>
    <property type="match status" value="1"/>
</dbReference>
<dbReference type="FunFam" id="3.30.40.10:FF:000137">
    <property type="entry name" value="RanBP-type and C3HC4-type zinc finger-containing protein 1"/>
    <property type="match status" value="1"/>
</dbReference>
<evidence type="ECO:0000256" key="7">
    <source>
        <dbReference type="ARBA" id="ARBA00022723"/>
    </source>
</evidence>
<dbReference type="GO" id="GO:0071797">
    <property type="term" value="C:LUBAC complex"/>
    <property type="evidence" value="ECO:0007669"/>
    <property type="project" value="TreeGrafter"/>
</dbReference>
<keyword evidence="11" id="KW-0862">Zinc</keyword>
<dbReference type="CDD" id="cd16633">
    <property type="entry name" value="mRING-HC-C3HC3D_RBR_HOIL1"/>
    <property type="match status" value="1"/>
</dbReference>
<keyword evidence="6" id="KW-0808">Transferase</keyword>
<dbReference type="Gene3D" id="3.10.20.90">
    <property type="entry name" value="Phosphatidylinositol 3-kinase Catalytic Subunit, Chain A, domain 1"/>
    <property type="match status" value="1"/>
</dbReference>
<dbReference type="PROSITE" id="PS51873">
    <property type="entry name" value="TRIAD"/>
    <property type="match status" value="1"/>
</dbReference>
<dbReference type="GO" id="GO:0008270">
    <property type="term" value="F:zinc ion binding"/>
    <property type="evidence" value="ECO:0007669"/>
    <property type="project" value="UniProtKB-KW"/>
</dbReference>
<evidence type="ECO:0000256" key="6">
    <source>
        <dbReference type="ARBA" id="ARBA00022679"/>
    </source>
</evidence>
<feature type="compositionally biased region" description="Polar residues" evidence="14">
    <location>
        <begin position="199"/>
        <end position="224"/>
    </location>
</feature>
<feature type="region of interest" description="Disordered" evidence="14">
    <location>
        <begin position="495"/>
        <end position="539"/>
    </location>
</feature>
<keyword evidence="13" id="KW-0175">Coiled coil</keyword>
<dbReference type="GO" id="GO:0097039">
    <property type="term" value="P:protein linear polyubiquitination"/>
    <property type="evidence" value="ECO:0007669"/>
    <property type="project" value="TreeGrafter"/>
</dbReference>
<dbReference type="Pfam" id="PF00097">
    <property type="entry name" value="zf-C3HC4"/>
    <property type="match status" value="1"/>
</dbReference>
<dbReference type="InterPro" id="IPR001876">
    <property type="entry name" value="Znf_RanBP2"/>
</dbReference>
<gene>
    <name evidence="18" type="ORF">GBAR_LOCUS9886</name>
</gene>
<evidence type="ECO:0000313" key="18">
    <source>
        <dbReference type="EMBL" id="CAI8016048.1"/>
    </source>
</evidence>
<dbReference type="InterPro" id="IPR036443">
    <property type="entry name" value="Znf_RanBP2_sf"/>
</dbReference>
<evidence type="ECO:0000256" key="5">
    <source>
        <dbReference type="ARBA" id="ARBA00017887"/>
    </source>
</evidence>
<dbReference type="Gene3D" id="3.30.40.10">
    <property type="entry name" value="Zinc/RING finger domain, C3HC4 (zinc finger)"/>
    <property type="match status" value="1"/>
</dbReference>
<dbReference type="AlphaFoldDB" id="A0AA35RQV5"/>
<dbReference type="InterPro" id="IPR051628">
    <property type="entry name" value="LUBAC_E3_Ligases"/>
</dbReference>
<dbReference type="InterPro" id="IPR047559">
    <property type="entry name" value="HOIL1_RBR_mRING-HC-C3HC3D"/>
</dbReference>
<evidence type="ECO:0000256" key="8">
    <source>
        <dbReference type="ARBA" id="ARBA00022737"/>
    </source>
</evidence>
<dbReference type="InterPro" id="IPR013083">
    <property type="entry name" value="Znf_RING/FYVE/PHD"/>
</dbReference>
<evidence type="ECO:0000256" key="3">
    <source>
        <dbReference type="ARBA" id="ARBA00008278"/>
    </source>
</evidence>
<reference evidence="18" key="1">
    <citation type="submission" date="2023-03" db="EMBL/GenBank/DDBJ databases">
        <authorList>
            <person name="Steffen K."/>
            <person name="Cardenas P."/>
        </authorList>
    </citation>
    <scope>NUCLEOTIDE SEQUENCE</scope>
</reference>
<feature type="region of interest" description="Disordered" evidence="14">
    <location>
        <begin position="129"/>
        <end position="286"/>
    </location>
</feature>